<evidence type="ECO:0000313" key="2">
    <source>
        <dbReference type="Proteomes" id="UP000827872"/>
    </source>
</evidence>
<evidence type="ECO:0000313" key="1">
    <source>
        <dbReference type="EMBL" id="KAH7997857.1"/>
    </source>
</evidence>
<comment type="caution">
    <text evidence="1">The sequence shown here is derived from an EMBL/GenBank/DDBJ whole genome shotgun (WGS) entry which is preliminary data.</text>
</comment>
<dbReference type="Proteomes" id="UP000827872">
    <property type="component" value="Linkage Group LG12"/>
</dbReference>
<accession>A0ACB8EZ67</accession>
<reference evidence="1" key="1">
    <citation type="submission" date="2021-08" db="EMBL/GenBank/DDBJ databases">
        <title>The first chromosome-level gecko genome reveals the dynamic sex chromosomes of Neotropical dwarf geckos (Sphaerodactylidae: Sphaerodactylus).</title>
        <authorList>
            <person name="Pinto B.J."/>
            <person name="Keating S.E."/>
            <person name="Gamble T."/>
        </authorList>
    </citation>
    <scope>NUCLEOTIDE SEQUENCE</scope>
    <source>
        <strain evidence="1">TG3544</strain>
    </source>
</reference>
<proteinExistence type="predicted"/>
<gene>
    <name evidence="1" type="primary">BCO2</name>
    <name evidence="1" type="ORF">K3G42_009274</name>
</gene>
<protein>
    <submittedName>
        <fullName evidence="1">Beta,beta-carotene 9',10'-oxygenase</fullName>
    </submittedName>
</protein>
<sequence length="608" mass="68679">MSCSANPSVCQVHCAILGSDRTLNLLVIEHSTRQMLSYITSFTSLLAKNVADLFWFLLQYIPVLNSFESSQKQKLTFSSRKGLECITPLFTSVEETPQQIPTWVKGHIPNWLKGKLLRNGPGRFEFGKDKYNHWFDGAALLHQFTIENGIVTYQSKFLRSDCYMANNQNNRIMVSEFGTLAMPDPCKSIFERFMSRFEKPESTDNCSVNYVIYKGDYYVSTETNLMHKLDVETLESKEKVDWSKYVAVNGATAHPHYEPDGTAYNMGNSYGKHGSNYNIIQIPPQKSSPEDANLQGAKILCTIQPENKMKPSYYHSFGMSENFVIFIEQPVKINLWKLIAARSLGRSFLDAVSWEPQHNTRFHVVEKLTGEVLATQYYTKPLLSFHQINAFEDQGCIVLDLCCQGDGGAMDIYRLHNLRKTGEALDQAYNSVARPLPCRFVLPIHVDPNSSTGKNLHPLSYTSARAVKEADGKIWCTYESLHDENLQEAGGLEFPQINYARCNGKKYHFVYGTGFGHMVGDSLIKLNTTTKEMKVWKEEGTYPSEPVFVPDPSGTEEDSGVILSVVVTAKQNQGTFLLILDAKNFSEMGRAEVPVQIPYGFHGIFIQH</sequence>
<organism evidence="1 2">
    <name type="scientific">Sphaerodactylus townsendi</name>
    <dbReference type="NCBI Taxonomy" id="933632"/>
    <lineage>
        <taxon>Eukaryota</taxon>
        <taxon>Metazoa</taxon>
        <taxon>Chordata</taxon>
        <taxon>Craniata</taxon>
        <taxon>Vertebrata</taxon>
        <taxon>Euteleostomi</taxon>
        <taxon>Lepidosauria</taxon>
        <taxon>Squamata</taxon>
        <taxon>Bifurcata</taxon>
        <taxon>Gekkota</taxon>
        <taxon>Sphaerodactylidae</taxon>
        <taxon>Sphaerodactylus</taxon>
    </lineage>
</organism>
<name>A0ACB8EZ67_9SAUR</name>
<keyword evidence="2" id="KW-1185">Reference proteome</keyword>
<dbReference type="EMBL" id="CM037625">
    <property type="protein sequence ID" value="KAH7997857.1"/>
    <property type="molecule type" value="Genomic_DNA"/>
</dbReference>